<dbReference type="Proteomes" id="UP001622594">
    <property type="component" value="Plasmid unnamed1"/>
</dbReference>
<protein>
    <submittedName>
        <fullName evidence="2">Helix-turn-helix domain-containing protein</fullName>
    </submittedName>
</protein>
<evidence type="ECO:0000256" key="1">
    <source>
        <dbReference type="SAM" id="MobiDB-lite"/>
    </source>
</evidence>
<gene>
    <name evidence="2" type="ORF">OG814_42070</name>
</gene>
<dbReference type="RefSeq" id="WP_331717835.1">
    <property type="nucleotide sequence ID" value="NZ_CP108189.1"/>
</dbReference>
<reference evidence="2 3" key="1">
    <citation type="submission" date="2022-10" db="EMBL/GenBank/DDBJ databases">
        <title>The complete genomes of actinobacterial strains from the NBC collection.</title>
        <authorList>
            <person name="Joergensen T.S."/>
            <person name="Alvarez Arevalo M."/>
            <person name="Sterndorff E.B."/>
            <person name="Faurdal D."/>
            <person name="Vuksanovic O."/>
            <person name="Mourched A.-S."/>
            <person name="Charusanti P."/>
            <person name="Shaw S."/>
            <person name="Blin K."/>
            <person name="Weber T."/>
        </authorList>
    </citation>
    <scope>NUCLEOTIDE SEQUENCE [LARGE SCALE GENOMIC DNA]</scope>
    <source>
        <strain evidence="2 3">NBC_00123</strain>
        <plasmid evidence="2 3">unnamed1</plasmid>
    </source>
</reference>
<keyword evidence="3" id="KW-1185">Reference proteome</keyword>
<proteinExistence type="predicted"/>
<feature type="compositionally biased region" description="Low complexity" evidence="1">
    <location>
        <begin position="225"/>
        <end position="250"/>
    </location>
</feature>
<dbReference type="EMBL" id="CP108189">
    <property type="protein sequence ID" value="WTR75846.1"/>
    <property type="molecule type" value="Genomic_DNA"/>
</dbReference>
<geneLocation type="plasmid" evidence="2 3">
    <name>unnamed1</name>
</geneLocation>
<sequence length="509" mass="54986">MNAVAAPAAVMLPAPRRAVDDTEAVAVLPALFVPEASQWLSTSSGRIAGEGYSWMQAVHWVAESGLYKPRQHRSHGPRSFGPTTVRVAQELAELFPCRPGIEYLVRRTGLSERSVEYHLGMLREAGLLAYIVRGTRVRGERALASEFARMVPLEFDVALGIRTVLRDEAAPAYTRAVTGIAETGRELMARLGKKASRKLRWPRLKMSPKALLADARAGADGGAGTAVSAGSRCTPMGGSADGSSSAGTTSLPPETRLASGAYKSSNSEKSKGKAGGRKSGRWPSNDVGRRYQLGRELTQQVEWLRGCSVPRISWVARAVADAGWSATEVLAWLHLRGTAQTVYRGSGLLAVLLSTAETVLDTPAKRADAIAQWRGAQEAQRRRRIEKVRADRERYDGDWQLPQSRAVHSEMDSAIAQLKSTSRAVLQRLLDDGEGSGSTSYELDVQELAGIRAAAQAGLETGDTTLINDTVHGCGLGEAVRVYGKDLIRRAHQLDRVRRSSLSTYAYGA</sequence>
<keyword evidence="2" id="KW-0614">Plasmid</keyword>
<evidence type="ECO:0000313" key="2">
    <source>
        <dbReference type="EMBL" id="WTR75846.1"/>
    </source>
</evidence>
<organism evidence="2 3">
    <name type="scientific">Streptomyces zaomyceticus</name>
    <dbReference type="NCBI Taxonomy" id="68286"/>
    <lineage>
        <taxon>Bacteria</taxon>
        <taxon>Bacillati</taxon>
        <taxon>Actinomycetota</taxon>
        <taxon>Actinomycetes</taxon>
        <taxon>Kitasatosporales</taxon>
        <taxon>Streptomycetaceae</taxon>
        <taxon>Streptomyces</taxon>
    </lineage>
</organism>
<accession>A0ABZ1LQY2</accession>
<name>A0ABZ1LQY2_9ACTN</name>
<evidence type="ECO:0000313" key="3">
    <source>
        <dbReference type="Proteomes" id="UP001622594"/>
    </source>
</evidence>
<feature type="region of interest" description="Disordered" evidence="1">
    <location>
        <begin position="223"/>
        <end position="287"/>
    </location>
</feature>